<dbReference type="Pfam" id="PF12937">
    <property type="entry name" value="F-box-like"/>
    <property type="match status" value="1"/>
</dbReference>
<name>A0A1M2VUX5_TRAPU</name>
<sequence length="639" mass="72639">MSRINIITNSLSRFLGKKPRKDCLDRLSNDILLDSVMSYLDVLDIIRLRQVSKLYYELTHHAALWKRILRTTDIPLPPVPPTVRHTLSHMTGLEAERLVCRSLSLHINWERTVPRCNYHWRFDAFHRVLEMTLLPGGRYLVASVSDCKATKYWLVIYALDTFGRSRPIAKTDTVTKAYDIRAKYVTIKGQKSIALAYLRRDYHHKTDKWKAAAGKLPNASEYSTYHDVDPAIEFRYECIAIHARLSSLEALADIPIDLSADKFFEEARKLPPPFENLVRIVSGPTHRLRCPDIEETFDSPYLSVVKYPNDIVFKRLEGGPAATLTCMPVGDHAGDKHTIMAARLIAQESAIFVVRHIDVPNDPVYAFEKYTIIPAGPNKIAQTRMSDQCILGQDMGHLTHVYIADPGVPPRNDDSIVGRIRGKHADPPPPPPLAVYCRRVKEEGFVLARFFPQQIVVDYPPTPPSGRAQPQPPPRRPRVLYHYPLQKNDLFEKDVPAETRVRILPGVVRPLLVYTPWDDTSAAPPISEIRPWIDRGMHQPHVVDAEGFVRPETGRRRQATFGNAPWDETRAVAFAWDETIGRLVIAEHESDDLLVYEFAHAPRQDGDSGERLPLPLREIPNPDVFHRLGNGILDLDMVS</sequence>
<keyword evidence="3" id="KW-1185">Reference proteome</keyword>
<dbReference type="EMBL" id="MNAD01000645">
    <property type="protein sequence ID" value="OJT11411.1"/>
    <property type="molecule type" value="Genomic_DNA"/>
</dbReference>
<gene>
    <name evidence="2" type="ORF">TRAPUB_12076</name>
</gene>
<evidence type="ECO:0000313" key="2">
    <source>
        <dbReference type="EMBL" id="OJT11411.1"/>
    </source>
</evidence>
<accession>A0A1M2VUX5</accession>
<dbReference type="SUPFAM" id="SSF81383">
    <property type="entry name" value="F-box domain"/>
    <property type="match status" value="1"/>
</dbReference>
<dbReference type="OMA" id="CHFAYIS"/>
<feature type="domain" description="F-box" evidence="1">
    <location>
        <begin position="33"/>
        <end position="70"/>
    </location>
</feature>
<dbReference type="AlphaFoldDB" id="A0A1M2VUX5"/>
<protein>
    <recommendedName>
        <fullName evidence="1">F-box domain-containing protein</fullName>
    </recommendedName>
</protein>
<proteinExistence type="predicted"/>
<dbReference type="OrthoDB" id="3219396at2759"/>
<reference evidence="2 3" key="1">
    <citation type="submission" date="2016-10" db="EMBL/GenBank/DDBJ databases">
        <title>Genome sequence of the basidiomycete white-rot fungus Trametes pubescens.</title>
        <authorList>
            <person name="Makela M.R."/>
            <person name="Granchi Z."/>
            <person name="Peng M."/>
            <person name="De Vries R.P."/>
            <person name="Grigoriev I."/>
            <person name="Riley R."/>
            <person name="Hilden K."/>
        </authorList>
    </citation>
    <scope>NUCLEOTIDE SEQUENCE [LARGE SCALE GENOMIC DNA]</scope>
    <source>
        <strain evidence="2 3">FBCC735</strain>
    </source>
</reference>
<evidence type="ECO:0000259" key="1">
    <source>
        <dbReference type="Pfam" id="PF12937"/>
    </source>
</evidence>
<dbReference type="Gene3D" id="1.20.1280.50">
    <property type="match status" value="1"/>
</dbReference>
<dbReference type="InterPro" id="IPR036047">
    <property type="entry name" value="F-box-like_dom_sf"/>
</dbReference>
<organism evidence="2 3">
    <name type="scientific">Trametes pubescens</name>
    <name type="common">White-rot fungus</name>
    <dbReference type="NCBI Taxonomy" id="154538"/>
    <lineage>
        <taxon>Eukaryota</taxon>
        <taxon>Fungi</taxon>
        <taxon>Dikarya</taxon>
        <taxon>Basidiomycota</taxon>
        <taxon>Agaricomycotina</taxon>
        <taxon>Agaricomycetes</taxon>
        <taxon>Polyporales</taxon>
        <taxon>Polyporaceae</taxon>
        <taxon>Trametes</taxon>
    </lineage>
</organism>
<dbReference type="InterPro" id="IPR001810">
    <property type="entry name" value="F-box_dom"/>
</dbReference>
<comment type="caution">
    <text evidence="2">The sequence shown here is derived from an EMBL/GenBank/DDBJ whole genome shotgun (WGS) entry which is preliminary data.</text>
</comment>
<dbReference type="Proteomes" id="UP000184267">
    <property type="component" value="Unassembled WGS sequence"/>
</dbReference>
<evidence type="ECO:0000313" key="3">
    <source>
        <dbReference type="Proteomes" id="UP000184267"/>
    </source>
</evidence>